<reference evidence="2 3" key="1">
    <citation type="submission" date="2014-12" db="EMBL/GenBank/DDBJ databases">
        <title>Whole genome sequencing of Sphingobium xenophagum OW59.</title>
        <authorList>
            <person name="Ohta Y."/>
            <person name="Nishi S."/>
            <person name="Hatada Y."/>
        </authorList>
    </citation>
    <scope>NUCLEOTIDE SEQUENCE [LARGE SCALE GENOMIC DNA]</scope>
    <source>
        <strain evidence="2 3">OW59</strain>
    </source>
</reference>
<proteinExistence type="predicted"/>
<dbReference type="Proteomes" id="UP000290975">
    <property type="component" value="Unassembled WGS sequence"/>
</dbReference>
<organism evidence="2 3">
    <name type="scientific">Sphingobium xenophagum</name>
    <dbReference type="NCBI Taxonomy" id="121428"/>
    <lineage>
        <taxon>Bacteria</taxon>
        <taxon>Pseudomonadati</taxon>
        <taxon>Pseudomonadota</taxon>
        <taxon>Alphaproteobacteria</taxon>
        <taxon>Sphingomonadales</taxon>
        <taxon>Sphingomonadaceae</taxon>
        <taxon>Sphingobium</taxon>
    </lineage>
</organism>
<accession>A0A401J1N3</accession>
<feature type="region of interest" description="Disordered" evidence="1">
    <location>
        <begin position="90"/>
        <end position="116"/>
    </location>
</feature>
<keyword evidence="3" id="KW-1185">Reference proteome</keyword>
<gene>
    <name evidence="2" type="ORF">MBESOW_P1795</name>
</gene>
<name>A0A401J1N3_SPHXE</name>
<evidence type="ECO:0000313" key="3">
    <source>
        <dbReference type="Proteomes" id="UP000290975"/>
    </source>
</evidence>
<dbReference type="EMBL" id="BBQY01000004">
    <property type="protein sequence ID" value="GBH30540.1"/>
    <property type="molecule type" value="Genomic_DNA"/>
</dbReference>
<dbReference type="AlphaFoldDB" id="A0A401J1N3"/>
<evidence type="ECO:0000313" key="2">
    <source>
        <dbReference type="EMBL" id="GBH30540.1"/>
    </source>
</evidence>
<dbReference type="STRING" id="1192759.GCA_000277525_03872"/>
<feature type="compositionally biased region" description="Pro residues" evidence="1">
    <location>
        <begin position="99"/>
        <end position="110"/>
    </location>
</feature>
<protein>
    <submittedName>
        <fullName evidence="2">Uncharacterized protein</fullName>
    </submittedName>
</protein>
<evidence type="ECO:0000256" key="1">
    <source>
        <dbReference type="SAM" id="MobiDB-lite"/>
    </source>
</evidence>
<sequence>MRGSHVALASHLLRLEVNAASGDPRHRAQGEDMKINHMALAAAGLVALSACAKNEPPVTAAPPVGPGAIAGTVAADRDGDGYVDGYYTSDGMYHAVQGPPCPPPPPPPPPRRGERG</sequence>
<comment type="caution">
    <text evidence="2">The sequence shown here is derived from an EMBL/GenBank/DDBJ whole genome shotgun (WGS) entry which is preliminary data.</text>
</comment>